<evidence type="ECO:0000259" key="2">
    <source>
        <dbReference type="SMART" id="SM00867"/>
    </source>
</evidence>
<evidence type="ECO:0000313" key="3">
    <source>
        <dbReference type="EMBL" id="XAN06747.1"/>
    </source>
</evidence>
<dbReference type="PANTHER" id="PTHR34406:SF1">
    <property type="entry name" value="PROTEIN YCEI"/>
    <property type="match status" value="1"/>
</dbReference>
<evidence type="ECO:0000313" key="4">
    <source>
        <dbReference type="Proteomes" id="UP001442841"/>
    </source>
</evidence>
<proteinExistence type="inferred from homology"/>
<dbReference type="SUPFAM" id="SSF101874">
    <property type="entry name" value="YceI-like"/>
    <property type="match status" value="1"/>
</dbReference>
<dbReference type="EMBL" id="CP154795">
    <property type="protein sequence ID" value="XAN06747.1"/>
    <property type="molecule type" value="Genomic_DNA"/>
</dbReference>
<reference evidence="3 4" key="1">
    <citation type="submission" date="2024-04" db="EMBL/GenBank/DDBJ databases">
        <title>Isolation of an actinomycete strain from pig manure.</title>
        <authorList>
            <person name="Gong T."/>
            <person name="Yu Z."/>
            <person name="An M."/>
            <person name="Wei C."/>
            <person name="Yang W."/>
            <person name="Liu L."/>
        </authorList>
    </citation>
    <scope>NUCLEOTIDE SEQUENCE [LARGE SCALE GENOMIC DNA]</scope>
    <source>
        <strain evidence="3 4">ZF39</strain>
    </source>
</reference>
<dbReference type="RefSeq" id="WP_425308176.1">
    <property type="nucleotide sequence ID" value="NZ_CP154795.1"/>
</dbReference>
<accession>A0ABZ3FMU8</accession>
<keyword evidence="4" id="KW-1185">Reference proteome</keyword>
<dbReference type="InterPro" id="IPR036761">
    <property type="entry name" value="TTHA0802/YceI-like_sf"/>
</dbReference>
<dbReference type="Gene3D" id="2.40.128.110">
    <property type="entry name" value="Lipid/polyisoprenoid-binding, YceI-like"/>
    <property type="match status" value="1"/>
</dbReference>
<dbReference type="Pfam" id="PF04264">
    <property type="entry name" value="YceI"/>
    <property type="match status" value="1"/>
</dbReference>
<evidence type="ECO:0000256" key="1">
    <source>
        <dbReference type="ARBA" id="ARBA00008812"/>
    </source>
</evidence>
<comment type="similarity">
    <text evidence="1">Belongs to the UPF0312 family.</text>
</comment>
<protein>
    <submittedName>
        <fullName evidence="3">YceI family protein</fullName>
    </submittedName>
</protein>
<dbReference type="Proteomes" id="UP001442841">
    <property type="component" value="Chromosome"/>
</dbReference>
<feature type="domain" description="Lipid/polyisoprenoid-binding YceI-like" evidence="2">
    <location>
        <begin position="11"/>
        <end position="181"/>
    </location>
</feature>
<dbReference type="SMART" id="SM00867">
    <property type="entry name" value="YceI"/>
    <property type="match status" value="1"/>
</dbReference>
<dbReference type="PANTHER" id="PTHR34406">
    <property type="entry name" value="PROTEIN YCEI"/>
    <property type="match status" value="1"/>
</dbReference>
<sequence>MTDFDPDLKGTWVADPAHSSIGFVARHAMVTKVRGDFTDYSVTIEAVPDDLEKSTVEVRLRAASLDTRNSDRDTHLRSADFFNVEKWPEIVFRSTAVEEIDEGALMVTGDLTIRDVTKRITVPVDFTGFSTDPVAKTKRAGFEGSRRVNRRDFGLEWNVPLDTGGVLVSEKITIEFEVSAVPKDAVAAPDVESE</sequence>
<gene>
    <name evidence="3" type="ORF">AADG42_05295</name>
</gene>
<dbReference type="InterPro" id="IPR007372">
    <property type="entry name" value="Lipid/polyisoprenoid-bd_YceI"/>
</dbReference>
<organism evidence="3 4">
    <name type="scientific">Ammonicoccus fulvus</name>
    <dbReference type="NCBI Taxonomy" id="3138240"/>
    <lineage>
        <taxon>Bacteria</taxon>
        <taxon>Bacillati</taxon>
        <taxon>Actinomycetota</taxon>
        <taxon>Actinomycetes</taxon>
        <taxon>Propionibacteriales</taxon>
        <taxon>Propionibacteriaceae</taxon>
        <taxon>Ammonicoccus</taxon>
    </lineage>
</organism>
<name>A0ABZ3FMU8_9ACTN</name>